<dbReference type="EMBL" id="JAPDMQ010000310">
    <property type="protein sequence ID" value="KAK0527458.1"/>
    <property type="molecule type" value="Genomic_DNA"/>
</dbReference>
<name>A0AAN6GBF6_9BASI</name>
<dbReference type="SUPFAM" id="SSF48452">
    <property type="entry name" value="TPR-like"/>
    <property type="match status" value="1"/>
</dbReference>
<evidence type="ECO:0000313" key="3">
    <source>
        <dbReference type="Proteomes" id="UP001176521"/>
    </source>
</evidence>
<feature type="compositionally biased region" description="Acidic residues" evidence="1">
    <location>
        <begin position="14"/>
        <end position="25"/>
    </location>
</feature>
<evidence type="ECO:0000256" key="1">
    <source>
        <dbReference type="SAM" id="MobiDB-lite"/>
    </source>
</evidence>
<keyword evidence="3" id="KW-1185">Reference proteome</keyword>
<protein>
    <recommendedName>
        <fullName evidence="4">TPR-like protein</fullName>
    </recommendedName>
</protein>
<sequence>MSSSTPFNVAADTSGDDSEFDTEDEEFMDLIFSNLDDSEDDDDSDDDLDMYDMDMDSDSAFAQAYGTGSYGGQSKASAVAQRTAASIIKDFTMADCDASEDELEAGRPVARWDDSVKASAKVVEAFNDVAGVCPSASNSIRVGVELVRLIAETGATSLKTYSRDLDVICLLLLRFYHQVIAFNISRGYHRSEPATHTGPYLRYLHEPLVELCDHVSAHARLSVVKRSKDHDDLRIEIDNTRTSFKMAIDSFRILRKSPAMPYDIVHGTASAALSSRSQMMLCDAAIDDAKYAYEYAEDKEPDVKQLLGLHPFLRGSCWASSLSPVDDPTVEEEWRREGAKLATKYQNILDRASAADAKIMSAWPSRVVRFDATPARLEFQSVQQLRESNRHALTTLHVFYQTYASFGSWIFPSSSSDLQAIILAMYHLGSPKENIVFAELAALNLRDNFERCPSSTAQLRLVNALGVLACVQLKCKHKTDAYQSAEAAIRLLKSLDEEQLGKHAALEARLSFISAQALDRFHRPKLRAIMRRKLDEAVRLFEAALKTDEDDFDAKVGLAQALQMDRSDDPTKEVGLRMVDLYRELVSVRPILFEQELASSIAKLSKHLTVDDSATGPLVDEAIAIFKRQSSHATQETKHYTGEVYRKKAELQAAAGQVPAAIANLKTAIKYSKQGLYADLTVGDLYCAMSLLHVQLEKYEEADRVMDRARSHWRKHGHHDTSTQFKEEYVGALALFMANEHLLAADKLTASLRAMRKEMKDEFHIGVYDVKDDPDYALAMGDLGAVEAATGQNELALRHGSQALRLGLAHLKSESKDTSTRLYFSYKTCDDEIKVRVARLHLLYGATLLHVRRLAEAQEQVEKCIALVKSTPLGLARWGEPVLKTAYGCLERVLITQGKTFEGFEAGKPAADIARRGFLHCLAPFQP</sequence>
<accession>A0AAN6GBF6</accession>
<dbReference type="AlphaFoldDB" id="A0AAN6GBF6"/>
<dbReference type="InterPro" id="IPR011990">
    <property type="entry name" value="TPR-like_helical_dom_sf"/>
</dbReference>
<comment type="caution">
    <text evidence="2">The sequence shown here is derived from an EMBL/GenBank/DDBJ whole genome shotgun (WGS) entry which is preliminary data.</text>
</comment>
<reference evidence="2" key="1">
    <citation type="journal article" date="2023" name="PhytoFront">
        <title>Draft Genome Resources of Seven Strains of Tilletia horrida, Causal Agent of Kernel Smut of Rice.</title>
        <authorList>
            <person name="Khanal S."/>
            <person name="Antony Babu S."/>
            <person name="Zhou X.G."/>
        </authorList>
    </citation>
    <scope>NUCLEOTIDE SEQUENCE</scope>
    <source>
        <strain evidence="2">TX3</strain>
    </source>
</reference>
<evidence type="ECO:0000313" key="2">
    <source>
        <dbReference type="EMBL" id="KAK0527458.1"/>
    </source>
</evidence>
<proteinExistence type="predicted"/>
<organism evidence="2 3">
    <name type="scientific">Tilletia horrida</name>
    <dbReference type="NCBI Taxonomy" id="155126"/>
    <lineage>
        <taxon>Eukaryota</taxon>
        <taxon>Fungi</taxon>
        <taxon>Dikarya</taxon>
        <taxon>Basidiomycota</taxon>
        <taxon>Ustilaginomycotina</taxon>
        <taxon>Exobasidiomycetes</taxon>
        <taxon>Tilletiales</taxon>
        <taxon>Tilletiaceae</taxon>
        <taxon>Tilletia</taxon>
    </lineage>
</organism>
<dbReference type="Proteomes" id="UP001176521">
    <property type="component" value="Unassembled WGS sequence"/>
</dbReference>
<evidence type="ECO:0008006" key="4">
    <source>
        <dbReference type="Google" id="ProtNLM"/>
    </source>
</evidence>
<dbReference type="Gene3D" id="1.25.40.10">
    <property type="entry name" value="Tetratricopeptide repeat domain"/>
    <property type="match status" value="2"/>
</dbReference>
<feature type="region of interest" description="Disordered" evidence="1">
    <location>
        <begin position="1"/>
        <end position="25"/>
    </location>
</feature>
<gene>
    <name evidence="2" type="ORF">OC842_004873</name>
</gene>